<keyword evidence="5" id="KW-0560">Oxidoreductase</keyword>
<keyword evidence="4" id="KW-0223">Dioxygenase</keyword>
<gene>
    <name evidence="6" type="ORF">PG2T_01215</name>
</gene>
<dbReference type="AlphaFoldDB" id="A0A1B1YQA0"/>
<dbReference type="EMBL" id="CP014671">
    <property type="protein sequence ID" value="ANX02944.1"/>
    <property type="molecule type" value="Genomic_DNA"/>
</dbReference>
<dbReference type="InterPro" id="IPR000391">
    <property type="entry name" value="Rng_hydr_dOase-bsu"/>
</dbReference>
<evidence type="ECO:0000256" key="3">
    <source>
        <dbReference type="ARBA" id="ARBA00022797"/>
    </source>
</evidence>
<organism evidence="6 7">
    <name type="scientific">Immundisolibacter cernigliae</name>
    <dbReference type="NCBI Taxonomy" id="1810504"/>
    <lineage>
        <taxon>Bacteria</taxon>
        <taxon>Pseudomonadati</taxon>
        <taxon>Pseudomonadota</taxon>
        <taxon>Gammaproteobacteria</taxon>
        <taxon>Immundisolibacterales</taxon>
        <taxon>Immundisolibacteraceae</taxon>
        <taxon>Immundisolibacter</taxon>
    </lineage>
</organism>
<dbReference type="SUPFAM" id="SSF54427">
    <property type="entry name" value="NTF2-like"/>
    <property type="match status" value="1"/>
</dbReference>
<evidence type="ECO:0000313" key="6">
    <source>
        <dbReference type="EMBL" id="ANX02944.1"/>
    </source>
</evidence>
<evidence type="ECO:0008006" key="8">
    <source>
        <dbReference type="Google" id="ProtNLM"/>
    </source>
</evidence>
<dbReference type="InParanoid" id="A0A1B1YQA0"/>
<name>A0A1B1YQA0_9GAMM</name>
<sequence>MPAGAPLGDDAFRAVYEFLSLESDCLGVGDLTAWYALLAPQIRYRVMAPAFMDAARPRHYGRGTPYFDEDTHSLGIRVRQLSTPSFTIAENPRTIARHFVTNIRAARTDDGIEALSNVLVLRVRSTEPEPALVSARRVDLLVETPCGLRLASRLAQLDQVSVRQPNLSFFI</sequence>
<dbReference type="PANTHER" id="PTHR41534">
    <property type="entry name" value="BLR3401 PROTEIN"/>
    <property type="match status" value="1"/>
</dbReference>
<evidence type="ECO:0000256" key="4">
    <source>
        <dbReference type="ARBA" id="ARBA00022964"/>
    </source>
</evidence>
<dbReference type="STRING" id="1810504.PG2T_01215"/>
<keyword evidence="7" id="KW-1185">Reference proteome</keyword>
<reference evidence="7" key="1">
    <citation type="submission" date="2016-03" db="EMBL/GenBank/DDBJ databases">
        <title>Complete genome sequence of Solimmundus cernigliae, representing a novel lineage of polycyclic aromatic hydrocarbon degraders within the Gammaproteobacteria.</title>
        <authorList>
            <person name="Singleton D.R."/>
            <person name="Dickey A.N."/>
            <person name="Scholl E.H."/>
            <person name="Wright F.A."/>
            <person name="Aitken M.D."/>
        </authorList>
    </citation>
    <scope>NUCLEOTIDE SEQUENCE [LARGE SCALE GENOMIC DNA]</scope>
    <source>
        <strain evidence="7">TR3.2</strain>
    </source>
</reference>
<comment type="pathway">
    <text evidence="1">Aromatic compound metabolism.</text>
</comment>
<dbReference type="Proteomes" id="UP000092952">
    <property type="component" value="Chromosome"/>
</dbReference>
<dbReference type="Pfam" id="PF00866">
    <property type="entry name" value="Ring_hydroxyl_B"/>
    <property type="match status" value="1"/>
</dbReference>
<dbReference type="Gene3D" id="3.10.450.50">
    <property type="match status" value="1"/>
</dbReference>
<accession>A0A1B1YQA0</accession>
<dbReference type="GO" id="GO:0051213">
    <property type="term" value="F:dioxygenase activity"/>
    <property type="evidence" value="ECO:0007669"/>
    <property type="project" value="UniProtKB-KW"/>
</dbReference>
<keyword evidence="3" id="KW-0058">Aromatic hydrocarbons catabolism</keyword>
<dbReference type="InterPro" id="IPR032710">
    <property type="entry name" value="NTF2-like_dom_sf"/>
</dbReference>
<dbReference type="KEGG" id="gbi:PG2T_01215"/>
<proteinExistence type="inferred from homology"/>
<dbReference type="GO" id="GO:0019380">
    <property type="term" value="P:3-phenylpropionate catabolic process"/>
    <property type="evidence" value="ECO:0007669"/>
    <property type="project" value="TreeGrafter"/>
</dbReference>
<evidence type="ECO:0000256" key="1">
    <source>
        <dbReference type="ARBA" id="ARBA00005211"/>
    </source>
</evidence>
<evidence type="ECO:0000256" key="2">
    <source>
        <dbReference type="ARBA" id="ARBA00009570"/>
    </source>
</evidence>
<protein>
    <recommendedName>
        <fullName evidence="8">Aromatic-ring-hydroxylating dioxygenase subunit beta</fullName>
    </recommendedName>
</protein>
<evidence type="ECO:0000256" key="5">
    <source>
        <dbReference type="ARBA" id="ARBA00023002"/>
    </source>
</evidence>
<comment type="similarity">
    <text evidence="2">Belongs to the bacterial ring-hydroxylating dioxygenase beta subunit family.</text>
</comment>
<dbReference type="PANTHER" id="PTHR41534:SF2">
    <property type="entry name" value="3-PHENYLPROPIONATE_CINNAMIC ACID DIOXYGENASE SUBUNIT BETA"/>
    <property type="match status" value="1"/>
</dbReference>
<evidence type="ECO:0000313" key="7">
    <source>
        <dbReference type="Proteomes" id="UP000092952"/>
    </source>
</evidence>